<comment type="caution">
    <text evidence="1">The sequence shown here is derived from an EMBL/GenBank/DDBJ whole genome shotgun (WGS) entry which is preliminary data.</text>
</comment>
<gene>
    <name evidence="1" type="ORF">MILVUS5_LOCUS3285</name>
</gene>
<proteinExistence type="predicted"/>
<accession>A0ACB0IHT5</accession>
<keyword evidence="2" id="KW-1185">Reference proteome</keyword>
<organism evidence="1 2">
    <name type="scientific">Trifolium pratense</name>
    <name type="common">Red clover</name>
    <dbReference type="NCBI Taxonomy" id="57577"/>
    <lineage>
        <taxon>Eukaryota</taxon>
        <taxon>Viridiplantae</taxon>
        <taxon>Streptophyta</taxon>
        <taxon>Embryophyta</taxon>
        <taxon>Tracheophyta</taxon>
        <taxon>Spermatophyta</taxon>
        <taxon>Magnoliopsida</taxon>
        <taxon>eudicotyledons</taxon>
        <taxon>Gunneridae</taxon>
        <taxon>Pentapetalae</taxon>
        <taxon>rosids</taxon>
        <taxon>fabids</taxon>
        <taxon>Fabales</taxon>
        <taxon>Fabaceae</taxon>
        <taxon>Papilionoideae</taxon>
        <taxon>50 kb inversion clade</taxon>
        <taxon>NPAAA clade</taxon>
        <taxon>Hologalegina</taxon>
        <taxon>IRL clade</taxon>
        <taxon>Trifolieae</taxon>
        <taxon>Trifolium</taxon>
    </lineage>
</organism>
<evidence type="ECO:0000313" key="1">
    <source>
        <dbReference type="EMBL" id="CAJ2631844.1"/>
    </source>
</evidence>
<dbReference type="Proteomes" id="UP001177021">
    <property type="component" value="Unassembled WGS sequence"/>
</dbReference>
<protein>
    <submittedName>
        <fullName evidence="1">Uncharacterized protein</fullName>
    </submittedName>
</protein>
<evidence type="ECO:0000313" key="2">
    <source>
        <dbReference type="Proteomes" id="UP001177021"/>
    </source>
</evidence>
<reference evidence="1" key="1">
    <citation type="submission" date="2023-10" db="EMBL/GenBank/DDBJ databases">
        <authorList>
            <person name="Rodriguez Cubillos JULIANA M."/>
            <person name="De Vega J."/>
        </authorList>
    </citation>
    <scope>NUCLEOTIDE SEQUENCE</scope>
</reference>
<dbReference type="EMBL" id="CASHSV030000001">
    <property type="protein sequence ID" value="CAJ2631844.1"/>
    <property type="molecule type" value="Genomic_DNA"/>
</dbReference>
<sequence>MSGKIIISVISLILVVGVAIGVVVTVHKKGEDPEIQTHHRFLRVICQNAEDQKLCHETLSSIRGADASDPKTYIAAAVKAATDNVIKAFNMSDRLIVEYGDKDRHTKMVLAGCKEMMEFALDSLDLSTTVVRDKNILSVHAQHADLKNWLSAVISYKQACMEGFDDENEVEKKIKDQLHAQTIDRATKVTVVALDIVSDLSNILQEFGLKLDLKPASRRLLSEEIDNEQGFPAWVSATDRKLLAQMQRKGWRSKIKPNVVVAQDGTGQFKTIMDALNAYRKDYPKGIEGRYIIYVKAGVYKEHVVVHKDCRNLLMYGDGPQKTVITGSLNKGILKVEIVDNASFGNDAERFIARDMTFENTAGPDGNQAVALRNLGDMSAFVGCEIKGYQDTLYAQSNRQFYSNCVISGTIDFIFGMSSTLIQDSKIIVRKPKSNQFNAITADGTVDSQHTNTGIVIQGCEIVTDEDLVKSQIRSYLGRPWKAYSRMVFMESTIGDFIHPDGWTPWIKDGIEINMDLCYIAEYANTGPSGNIGPGADVSKRIKWKGYRGLISRDEAERFTAANWLKAENTSAATWLKALHVPNYLNFKVRS</sequence>
<name>A0ACB0IHT5_TRIPR</name>